<evidence type="ECO:0000256" key="13">
    <source>
        <dbReference type="ARBA" id="ARBA00049886"/>
    </source>
</evidence>
<comment type="catalytic activity">
    <reaction evidence="12 14">
        <text>5-amino-6-(5-phospho-D-ribitylamino)uracil + NADP(+) = 5-amino-6-(5-phospho-D-ribosylamino)uracil + NADPH + H(+)</text>
        <dbReference type="Rhea" id="RHEA:17845"/>
        <dbReference type="ChEBI" id="CHEBI:15378"/>
        <dbReference type="ChEBI" id="CHEBI:57783"/>
        <dbReference type="ChEBI" id="CHEBI:58349"/>
        <dbReference type="ChEBI" id="CHEBI:58421"/>
        <dbReference type="ChEBI" id="CHEBI:58453"/>
        <dbReference type="EC" id="1.1.1.193"/>
    </reaction>
</comment>
<dbReference type="InterPro" id="IPR050765">
    <property type="entry name" value="Riboflavin_Biosynth_HTPR"/>
</dbReference>
<evidence type="ECO:0000256" key="3">
    <source>
        <dbReference type="ARBA" id="ARBA00004910"/>
    </source>
</evidence>
<keyword evidence="17" id="KW-1185">Reference proteome</keyword>
<dbReference type="Gene3D" id="3.40.140.10">
    <property type="entry name" value="Cytidine Deaminase, domain 2"/>
    <property type="match status" value="1"/>
</dbReference>
<evidence type="ECO:0000256" key="14">
    <source>
        <dbReference type="PIRNR" id="PIRNR006769"/>
    </source>
</evidence>
<evidence type="ECO:0000256" key="9">
    <source>
        <dbReference type="ARBA" id="ARBA00022857"/>
    </source>
</evidence>
<evidence type="ECO:0000256" key="4">
    <source>
        <dbReference type="ARBA" id="ARBA00005259"/>
    </source>
</evidence>
<evidence type="ECO:0000313" key="17">
    <source>
        <dbReference type="Proteomes" id="UP000642107"/>
    </source>
</evidence>
<comment type="catalytic activity">
    <reaction evidence="13 14">
        <text>2,5-diamino-6-hydroxy-4-(5-phosphoribosylamino)-pyrimidine + H2O + H(+) = 5-amino-6-(5-phospho-D-ribosylamino)uracil + NH4(+)</text>
        <dbReference type="Rhea" id="RHEA:21868"/>
        <dbReference type="ChEBI" id="CHEBI:15377"/>
        <dbReference type="ChEBI" id="CHEBI:15378"/>
        <dbReference type="ChEBI" id="CHEBI:28938"/>
        <dbReference type="ChEBI" id="CHEBI:58453"/>
        <dbReference type="ChEBI" id="CHEBI:58614"/>
        <dbReference type="EC" id="3.5.4.26"/>
    </reaction>
</comment>
<keyword evidence="6 14" id="KW-0686">Riboflavin biosynthesis</keyword>
<evidence type="ECO:0000256" key="2">
    <source>
        <dbReference type="ARBA" id="ARBA00004882"/>
    </source>
</evidence>
<evidence type="ECO:0000313" key="16">
    <source>
        <dbReference type="EMBL" id="MBD9700410.1"/>
    </source>
</evidence>
<comment type="caution">
    <text evidence="16">The sequence shown here is derived from an EMBL/GenBank/DDBJ whole genome shotgun (WGS) entry which is preliminary data.</text>
</comment>
<reference evidence="16 17" key="1">
    <citation type="submission" date="2020-09" db="EMBL/GenBank/DDBJ databases">
        <title>Flavimobilis rhizosphaerae sp. nov., isolated from rhizosphere soil of Spartina alterniflora.</title>
        <authorList>
            <person name="Hanqin C."/>
        </authorList>
    </citation>
    <scope>NUCLEOTIDE SEQUENCE [LARGE SCALE GENOMIC DNA]</scope>
    <source>
        <strain evidence="16 17">GY 10621</strain>
    </source>
</reference>
<comment type="similarity">
    <text evidence="5 14">In the C-terminal section; belongs to the HTP reductase family.</text>
</comment>
<dbReference type="InterPro" id="IPR004794">
    <property type="entry name" value="Eubact_RibD"/>
</dbReference>
<comment type="function">
    <text evidence="1 14">Converts 2,5-diamino-6-(ribosylamino)-4(3h)-pyrimidinone 5'-phosphate into 5-amino-6-(ribosylamino)-2,4(1h,3h)-pyrimidinedione 5'-phosphate.</text>
</comment>
<dbReference type="PIRSF" id="PIRSF006769">
    <property type="entry name" value="RibD"/>
    <property type="match status" value="1"/>
</dbReference>
<keyword evidence="14 16" id="KW-0378">Hydrolase</keyword>
<evidence type="ECO:0000256" key="11">
    <source>
        <dbReference type="ARBA" id="ARBA00023268"/>
    </source>
</evidence>
<dbReference type="InterPro" id="IPR016192">
    <property type="entry name" value="APOBEC/CMP_deaminase_Zn-bd"/>
</dbReference>
<comment type="cofactor">
    <cofactor evidence="14">
        <name>Zn(2+)</name>
        <dbReference type="ChEBI" id="CHEBI:29105"/>
    </cofactor>
    <text evidence="14">Binds 1 zinc ion.</text>
</comment>
<evidence type="ECO:0000256" key="10">
    <source>
        <dbReference type="ARBA" id="ARBA00023002"/>
    </source>
</evidence>
<dbReference type="GO" id="GO:0008703">
    <property type="term" value="F:5-amino-6-(5-phosphoribosylamino)uracil reductase activity"/>
    <property type="evidence" value="ECO:0007669"/>
    <property type="project" value="UniProtKB-EC"/>
</dbReference>
<proteinExistence type="inferred from homology"/>
<dbReference type="SUPFAM" id="SSF53597">
    <property type="entry name" value="Dihydrofolate reductase-like"/>
    <property type="match status" value="1"/>
</dbReference>
<name>A0ABR9DTF4_9MICO</name>
<keyword evidence="8 14" id="KW-0862">Zinc</keyword>
<dbReference type="Gene3D" id="3.40.430.10">
    <property type="entry name" value="Dihydrofolate Reductase, subunit A"/>
    <property type="match status" value="2"/>
</dbReference>
<keyword evidence="7 14" id="KW-0479">Metal-binding</keyword>
<dbReference type="InterPro" id="IPR002734">
    <property type="entry name" value="RibDG_C"/>
</dbReference>
<dbReference type="EC" id="1.1.1.193" evidence="14"/>
<evidence type="ECO:0000256" key="5">
    <source>
        <dbReference type="ARBA" id="ARBA00007417"/>
    </source>
</evidence>
<comment type="pathway">
    <text evidence="3 14">Cofactor biosynthesis; riboflavin biosynthesis; 5-amino-6-(D-ribitylamino)uracil from GTP: step 3/4.</text>
</comment>
<dbReference type="NCBIfam" id="TIGR00326">
    <property type="entry name" value="eubact_ribD"/>
    <property type="match status" value="1"/>
</dbReference>
<comment type="similarity">
    <text evidence="4 14">In the N-terminal section; belongs to the cytidine and deoxycytidylate deaminase family.</text>
</comment>
<dbReference type="Pfam" id="PF00383">
    <property type="entry name" value="dCMP_cyt_deam_1"/>
    <property type="match status" value="1"/>
</dbReference>
<dbReference type="EC" id="3.5.4.26" evidence="14"/>
<protein>
    <recommendedName>
        <fullName evidence="14">Riboflavin biosynthesis protein RibD</fullName>
    </recommendedName>
    <domain>
        <recommendedName>
            <fullName evidence="14">Diaminohydroxyphosphoribosylaminopyrimidine deaminase</fullName>
            <shortName evidence="14">DRAP deaminase</shortName>
            <ecNumber evidence="14">3.5.4.26</ecNumber>
        </recommendedName>
        <alternativeName>
            <fullName evidence="14">Riboflavin-specific deaminase</fullName>
        </alternativeName>
    </domain>
    <domain>
        <recommendedName>
            <fullName evidence="14">5-amino-6-(5-phosphoribosylamino)uracil reductase</fullName>
            <ecNumber evidence="14">1.1.1.193</ecNumber>
        </recommendedName>
        <alternativeName>
            <fullName evidence="14">HTP reductase</fullName>
        </alternativeName>
    </domain>
</protein>
<dbReference type="InterPro" id="IPR016193">
    <property type="entry name" value="Cytidine_deaminase-like"/>
</dbReference>
<comment type="pathway">
    <text evidence="2 14">Cofactor biosynthesis; riboflavin biosynthesis; 5-amino-6-(D-ribitylamino)uracil from GTP: step 2/4.</text>
</comment>
<feature type="domain" description="CMP/dCMP-type deaminase" evidence="15">
    <location>
        <begin position="15"/>
        <end position="144"/>
    </location>
</feature>
<dbReference type="PROSITE" id="PS51747">
    <property type="entry name" value="CYT_DCMP_DEAMINASES_2"/>
    <property type="match status" value="1"/>
</dbReference>
<dbReference type="PROSITE" id="PS00903">
    <property type="entry name" value="CYT_DCMP_DEAMINASES_1"/>
    <property type="match status" value="1"/>
</dbReference>
<evidence type="ECO:0000256" key="1">
    <source>
        <dbReference type="ARBA" id="ARBA00002151"/>
    </source>
</evidence>
<dbReference type="PANTHER" id="PTHR38011">
    <property type="entry name" value="DIHYDROFOLATE REDUCTASE FAMILY PROTEIN (AFU_ORTHOLOGUE AFUA_8G06820)"/>
    <property type="match status" value="1"/>
</dbReference>
<dbReference type="InterPro" id="IPR024072">
    <property type="entry name" value="DHFR-like_dom_sf"/>
</dbReference>
<dbReference type="RefSeq" id="WP_192281952.1">
    <property type="nucleotide sequence ID" value="NZ_JACZDF010000008.1"/>
</dbReference>
<dbReference type="SUPFAM" id="SSF53927">
    <property type="entry name" value="Cytidine deaminase-like"/>
    <property type="match status" value="1"/>
</dbReference>
<dbReference type="PANTHER" id="PTHR38011:SF7">
    <property type="entry name" value="2,5-DIAMINO-6-RIBOSYLAMINO-4(3H)-PYRIMIDINONE 5'-PHOSPHATE REDUCTASE"/>
    <property type="match status" value="1"/>
</dbReference>
<keyword evidence="9 14" id="KW-0521">NADP</keyword>
<evidence type="ECO:0000256" key="12">
    <source>
        <dbReference type="ARBA" id="ARBA00049861"/>
    </source>
</evidence>
<evidence type="ECO:0000256" key="7">
    <source>
        <dbReference type="ARBA" id="ARBA00022723"/>
    </source>
</evidence>
<evidence type="ECO:0000256" key="6">
    <source>
        <dbReference type="ARBA" id="ARBA00022619"/>
    </source>
</evidence>
<keyword evidence="11" id="KW-0511">Multifunctional enzyme</keyword>
<accession>A0ABR9DTF4</accession>
<keyword evidence="10 14" id="KW-0560">Oxidoreductase</keyword>
<evidence type="ECO:0000256" key="8">
    <source>
        <dbReference type="ARBA" id="ARBA00022833"/>
    </source>
</evidence>
<dbReference type="GO" id="GO:0008835">
    <property type="term" value="F:diaminohydroxyphosphoribosylaminopyrimidine deaminase activity"/>
    <property type="evidence" value="ECO:0007669"/>
    <property type="project" value="UniProtKB-EC"/>
</dbReference>
<organism evidence="16 17">
    <name type="scientific">Flavimobilis rhizosphaerae</name>
    <dbReference type="NCBI Taxonomy" id="2775421"/>
    <lineage>
        <taxon>Bacteria</taxon>
        <taxon>Bacillati</taxon>
        <taxon>Actinomycetota</taxon>
        <taxon>Actinomycetes</taxon>
        <taxon>Micrococcales</taxon>
        <taxon>Jonesiaceae</taxon>
        <taxon>Flavimobilis</taxon>
    </lineage>
</organism>
<dbReference type="InterPro" id="IPR002125">
    <property type="entry name" value="CMP_dCMP_dom"/>
</dbReference>
<dbReference type="Pfam" id="PF01872">
    <property type="entry name" value="RibD_C"/>
    <property type="match status" value="1"/>
</dbReference>
<evidence type="ECO:0000259" key="15">
    <source>
        <dbReference type="PROSITE" id="PS51747"/>
    </source>
</evidence>
<gene>
    <name evidence="16" type="primary">ribD</name>
    <name evidence="16" type="ORF">IGS67_13095</name>
</gene>
<dbReference type="EMBL" id="JACZDF010000008">
    <property type="protein sequence ID" value="MBD9700410.1"/>
    <property type="molecule type" value="Genomic_DNA"/>
</dbReference>
<sequence>MHDAPTGTDRTPEYLTPAEALAHAIEIAADGPAYGPNPRVGCVVLAPGEGSDPRRVLATGIHRGAGTPHAEAAALTQAADAGVDVTGASVFVSLEPCDHQGRTGPCSEALLAAGVAEVTFAVPDPSTVAAGGAAHLAAAGVTVVGPTEVDDGPAHELVRAWLHSVTTGRPFVTLKMATTLDGRVAAADGTSRWVTSETARHHAHERRAEVDAILVGTGTVLADDPALTARAADARPDGSTRGVHQPLRVVLGRTEIPREARLRTTPGGRLVHLRTHDVHEALAELAALEVRHVLVEGGPRVAAQFLRAGLVDEVHAYVAPVLLGAGRPAVADLGLTSISQALRLEPTSVEVLGPDVLVVSRPRRASSDAHATPLTKEH</sequence>
<dbReference type="Proteomes" id="UP000642107">
    <property type="component" value="Unassembled WGS sequence"/>
</dbReference>